<dbReference type="SUPFAM" id="SSF82185">
    <property type="entry name" value="Histone H3 K4-specific methyltransferase SET7/9 N-terminal domain"/>
    <property type="match status" value="1"/>
</dbReference>
<dbReference type="GO" id="GO:0031514">
    <property type="term" value="C:motile cilium"/>
    <property type="evidence" value="ECO:0007669"/>
    <property type="project" value="UniProtKB-SubCell"/>
</dbReference>
<comment type="subcellular location">
    <subcellularLocation>
        <location evidence="1">Cell projection</location>
        <location evidence="1">Cilium</location>
        <location evidence="1">Flagellum</location>
    </subcellularLocation>
    <subcellularLocation>
        <location evidence="2">Cytoplasm</location>
        <location evidence="2">Cytoskeleton</location>
        <location evidence="2">Cilium axoneme</location>
    </subcellularLocation>
</comment>
<dbReference type="Ensembl" id="ENSOSIT00000042530.1">
    <property type="protein sequence ID" value="ENSOSIP00000040371.1"/>
    <property type="gene ID" value="ENSOSIG00000019716.1"/>
</dbReference>
<evidence type="ECO:0000256" key="5">
    <source>
        <dbReference type="ARBA" id="ARBA00022846"/>
    </source>
</evidence>
<protein>
    <submittedName>
        <fullName evidence="9">Uncharacterized protein</fullName>
    </submittedName>
</protein>
<keyword evidence="4" id="KW-0677">Repeat</keyword>
<evidence type="ECO:0000256" key="3">
    <source>
        <dbReference type="ARBA" id="ARBA00022490"/>
    </source>
</evidence>
<keyword evidence="7" id="KW-0206">Cytoskeleton</keyword>
<evidence type="ECO:0000313" key="10">
    <source>
        <dbReference type="Proteomes" id="UP000694383"/>
    </source>
</evidence>
<evidence type="ECO:0000256" key="6">
    <source>
        <dbReference type="ARBA" id="ARBA00023069"/>
    </source>
</evidence>
<dbReference type="Gene3D" id="2.20.110.10">
    <property type="entry name" value="Histone H3 K4-specific methyltransferase SET7/9 N-terminal domain"/>
    <property type="match status" value="2"/>
</dbReference>
<dbReference type="PANTHER" id="PTHR46613:SF1">
    <property type="entry name" value="RADIAL SPOKE HEAD 10 HOMOLOG B-RELATED"/>
    <property type="match status" value="1"/>
</dbReference>
<evidence type="ECO:0000256" key="1">
    <source>
        <dbReference type="ARBA" id="ARBA00004230"/>
    </source>
</evidence>
<dbReference type="Proteomes" id="UP000694383">
    <property type="component" value="Unplaced"/>
</dbReference>
<accession>A0A8C7ZAP7</accession>
<dbReference type="GO" id="GO:0005930">
    <property type="term" value="C:axoneme"/>
    <property type="evidence" value="ECO:0007669"/>
    <property type="project" value="UniProtKB-SubCell"/>
</dbReference>
<evidence type="ECO:0000256" key="8">
    <source>
        <dbReference type="ARBA" id="ARBA00023273"/>
    </source>
</evidence>
<organism evidence="9 10">
    <name type="scientific">Oryzias sinensis</name>
    <name type="common">Chinese medaka</name>
    <dbReference type="NCBI Taxonomy" id="183150"/>
    <lineage>
        <taxon>Eukaryota</taxon>
        <taxon>Metazoa</taxon>
        <taxon>Chordata</taxon>
        <taxon>Craniata</taxon>
        <taxon>Vertebrata</taxon>
        <taxon>Euteleostomi</taxon>
        <taxon>Actinopterygii</taxon>
        <taxon>Neopterygii</taxon>
        <taxon>Teleostei</taxon>
        <taxon>Neoteleostei</taxon>
        <taxon>Acanthomorphata</taxon>
        <taxon>Ovalentaria</taxon>
        <taxon>Atherinomorphae</taxon>
        <taxon>Beloniformes</taxon>
        <taxon>Adrianichthyidae</taxon>
        <taxon>Oryziinae</taxon>
        <taxon>Oryzias</taxon>
    </lineage>
</organism>
<evidence type="ECO:0000256" key="7">
    <source>
        <dbReference type="ARBA" id="ARBA00023212"/>
    </source>
</evidence>
<keyword evidence="3" id="KW-0963">Cytoplasm</keyword>
<dbReference type="Pfam" id="PF02493">
    <property type="entry name" value="MORN"/>
    <property type="match status" value="4"/>
</dbReference>
<reference evidence="9" key="1">
    <citation type="submission" date="2025-08" db="UniProtKB">
        <authorList>
            <consortium name="Ensembl"/>
        </authorList>
    </citation>
    <scope>IDENTIFICATION</scope>
</reference>
<reference evidence="9" key="2">
    <citation type="submission" date="2025-09" db="UniProtKB">
        <authorList>
            <consortium name="Ensembl"/>
        </authorList>
    </citation>
    <scope>IDENTIFICATION</scope>
</reference>
<dbReference type="InterPro" id="IPR003409">
    <property type="entry name" value="MORN"/>
</dbReference>
<evidence type="ECO:0000256" key="2">
    <source>
        <dbReference type="ARBA" id="ARBA00004430"/>
    </source>
</evidence>
<name>A0A8C7ZAP7_9TELE</name>
<keyword evidence="8" id="KW-0966">Cell projection</keyword>
<evidence type="ECO:0000256" key="4">
    <source>
        <dbReference type="ARBA" id="ARBA00022737"/>
    </source>
</evidence>
<keyword evidence="5" id="KW-0282">Flagellum</keyword>
<evidence type="ECO:0000313" key="9">
    <source>
        <dbReference type="Ensembl" id="ENSOSIP00000040371.1"/>
    </source>
</evidence>
<keyword evidence="6" id="KW-0969">Cilium</keyword>
<dbReference type="PANTHER" id="PTHR46613">
    <property type="entry name" value="RADIAL SPOKE HEAD 10 HOMOLOG B-RELATED"/>
    <property type="match status" value="1"/>
</dbReference>
<proteinExistence type="predicted"/>
<sequence>KPLNDVIFCLTENIPTGRGKFTWPDGSTYSGGIVDGVRHGFGTHTCAKTGVSYTGEWSQGKSFLLFIFVLNISVLQGTVYYNESKTSWYKGDWVMNNREGRGERWLNGHVFKGEFKDDKMMTPDLSGIRSPSLSGKTI</sequence>
<keyword evidence="10" id="KW-1185">Reference proteome</keyword>
<dbReference type="AlphaFoldDB" id="A0A8C7ZAP7"/>
<dbReference type="GeneTree" id="ENSGT00940000168282"/>